<feature type="compositionally biased region" description="Acidic residues" evidence="1">
    <location>
        <begin position="349"/>
        <end position="374"/>
    </location>
</feature>
<dbReference type="PANTHER" id="PTHR38790">
    <property type="entry name" value="2EXR DOMAIN-CONTAINING PROTEIN-RELATED"/>
    <property type="match status" value="1"/>
</dbReference>
<protein>
    <submittedName>
        <fullName evidence="3">Beta transducin</fullName>
    </submittedName>
</protein>
<gene>
    <name evidence="3" type="primary">DIP2_1</name>
    <name evidence="3" type="ORF">SLS60_005086</name>
</gene>
<evidence type="ECO:0000313" key="4">
    <source>
        <dbReference type="Proteomes" id="UP001521785"/>
    </source>
</evidence>
<evidence type="ECO:0000256" key="1">
    <source>
        <dbReference type="SAM" id="MobiDB-lite"/>
    </source>
</evidence>
<reference evidence="3 4" key="1">
    <citation type="submission" date="2024-02" db="EMBL/GenBank/DDBJ databases">
        <title>De novo assembly and annotation of 12 fungi associated with fruit tree decline syndrome in Ontario, Canada.</title>
        <authorList>
            <person name="Sulman M."/>
            <person name="Ellouze W."/>
            <person name="Ilyukhin E."/>
        </authorList>
    </citation>
    <scope>NUCLEOTIDE SEQUENCE [LARGE SCALE GENOMIC DNA]</scope>
    <source>
        <strain evidence="3 4">M42-189</strain>
    </source>
</reference>
<comment type="caution">
    <text evidence="3">The sequence shown here is derived from an EMBL/GenBank/DDBJ whole genome shotgun (WGS) entry which is preliminary data.</text>
</comment>
<proteinExistence type="predicted"/>
<dbReference type="InterPro" id="IPR056632">
    <property type="entry name" value="DUF7730"/>
</dbReference>
<feature type="domain" description="DUF7730" evidence="2">
    <location>
        <begin position="74"/>
        <end position="209"/>
    </location>
</feature>
<organism evidence="3 4">
    <name type="scientific">Paraconiothyrium brasiliense</name>
    <dbReference type="NCBI Taxonomy" id="300254"/>
    <lineage>
        <taxon>Eukaryota</taxon>
        <taxon>Fungi</taxon>
        <taxon>Dikarya</taxon>
        <taxon>Ascomycota</taxon>
        <taxon>Pezizomycotina</taxon>
        <taxon>Dothideomycetes</taxon>
        <taxon>Pleosporomycetidae</taxon>
        <taxon>Pleosporales</taxon>
        <taxon>Massarineae</taxon>
        <taxon>Didymosphaeriaceae</taxon>
        <taxon>Paraconiothyrium</taxon>
    </lineage>
</organism>
<sequence>MGARKKAVSTMSTTTNALKVKRVIFKRTKVVKGVRALQRANSEKTWEVIKLKNGLLDMGMTPPWMIEIVKRNATESPLLRLPGEIRNKIWDYAMTGNIVNIHEDEDESRVDAETMEKVVVVCKGHTVGVVGEDNPVRWLSTRAEDKPRLPTAFRLCEVSRQIYAEIGTLAYSGSIFVFCSWDDEGELVKEWARSLAPAHKNAITDIAIDDMNFDCYLSDKHRIREVFHGLQRLHLNTNRVNVVNVCGRRDDERHRSLWVLELKRLEERLQKRISKREGGAVKLVWHENLVEDYDVWENTDDESLEASSVSSDDAPTNEDDTEDSGPKWNIRTQEDSDGEHETDYQVGAENDEAANSEGEESNEGSDNLDYDSDMLDIGLS</sequence>
<feature type="compositionally biased region" description="Polar residues" evidence="1">
    <location>
        <begin position="305"/>
        <end position="314"/>
    </location>
</feature>
<dbReference type="EMBL" id="JAKJXO020000006">
    <property type="protein sequence ID" value="KAL1603499.1"/>
    <property type="molecule type" value="Genomic_DNA"/>
</dbReference>
<feature type="region of interest" description="Disordered" evidence="1">
    <location>
        <begin position="300"/>
        <end position="380"/>
    </location>
</feature>
<dbReference type="Proteomes" id="UP001521785">
    <property type="component" value="Unassembled WGS sequence"/>
</dbReference>
<accession>A0ABR3RGD2</accession>
<evidence type="ECO:0000313" key="3">
    <source>
        <dbReference type="EMBL" id="KAL1603499.1"/>
    </source>
</evidence>
<dbReference type="PANTHER" id="PTHR38790:SF4">
    <property type="entry name" value="2EXR DOMAIN-CONTAINING PROTEIN"/>
    <property type="match status" value="1"/>
</dbReference>
<evidence type="ECO:0000259" key="2">
    <source>
        <dbReference type="Pfam" id="PF24864"/>
    </source>
</evidence>
<name>A0ABR3RGD2_9PLEO</name>
<keyword evidence="4" id="KW-1185">Reference proteome</keyword>
<dbReference type="Pfam" id="PF24864">
    <property type="entry name" value="DUF7730"/>
    <property type="match status" value="1"/>
</dbReference>